<dbReference type="RefSeq" id="XP_030757658.1">
    <property type="nucleotide sequence ID" value="XM_030901798.1"/>
</dbReference>
<dbReference type="InterPro" id="IPR011993">
    <property type="entry name" value="PH-like_dom_sf"/>
</dbReference>
<dbReference type="InterPro" id="IPR001849">
    <property type="entry name" value="PH_domain"/>
</dbReference>
<evidence type="ECO:0000313" key="3">
    <source>
        <dbReference type="Proteomes" id="UP000504635"/>
    </source>
</evidence>
<dbReference type="Pfam" id="PF25530">
    <property type="entry name" value="EF-hand_SWAP70_N"/>
    <property type="match status" value="1"/>
</dbReference>
<evidence type="ECO:0000313" key="4">
    <source>
        <dbReference type="RefSeq" id="XP_030757658.1"/>
    </source>
</evidence>
<dbReference type="GO" id="GO:0005634">
    <property type="term" value="C:nucleus"/>
    <property type="evidence" value="ECO:0007669"/>
    <property type="project" value="TreeGrafter"/>
</dbReference>
<evidence type="ECO:0000259" key="2">
    <source>
        <dbReference type="PROSITE" id="PS50003"/>
    </source>
</evidence>
<dbReference type="SUPFAM" id="SSF50729">
    <property type="entry name" value="PH domain-like"/>
    <property type="match status" value="1"/>
</dbReference>
<dbReference type="KEGG" id="soy:115883436"/>
<protein>
    <submittedName>
        <fullName evidence="4">Switch-associated protein 70-like isoform X1</fullName>
    </submittedName>
</protein>
<dbReference type="InParanoid" id="A0A6J2Y1K0"/>
<dbReference type="GO" id="GO:0005737">
    <property type="term" value="C:cytoplasm"/>
    <property type="evidence" value="ECO:0007669"/>
    <property type="project" value="TreeGrafter"/>
</dbReference>
<dbReference type="Pfam" id="PF00169">
    <property type="entry name" value="PH"/>
    <property type="match status" value="1"/>
</dbReference>
<dbReference type="PANTHER" id="PTHR14383">
    <property type="entry name" value="SWAP-70 RECOMBINASE"/>
    <property type="match status" value="1"/>
</dbReference>
<sequence length="534" mass="62368">MSVLLNNVTNCICLAFESLQQDQLGFVNKSKLKVLTANIGTFLDLYGVEKGLEHFKSTPQLNFDQYKYYLQNEVFSSLPDKLPMPELREYENKIAEVCWLVCKKKYLQRETKLFSEEAIFQIFRIFCVLAEMSSDSMEHSYQVFLHPSEVSIIAQALASSVGCIFDEEDFNNLSISMGNFRLAPFIAVLESRCIPTVKEDIAIKEAITDIYQRIVEDVIKKGYLSKKGYIFPTMKEYWFVLRPSELTYYKTRSEKDKCDTLVIQKGSRIEPLSTGYKFILHTPAEKHFELGAPDHMTRLQWISSLQLAIDHSDQVQSYQRLQASKRRLQRQGRIQEMMRARAQLQEERNARQLAEGQAKELEAVVREDSKKLSELLDVKIKLEKLLEEETQAKRDEEIVRALQARVLAEEWEKREELERLQEEQHKILEEERKRRKQYEERQKENEKELQSAASKLAELETEKESLDVELRNAREKIVLSEGKKELLETQLNQYASISRSGDGVRRAHSFMPSTKEKPIFLEVRPSTLKRPIKK</sequence>
<accession>A0A6J2Y1K0</accession>
<dbReference type="PROSITE" id="PS50003">
    <property type="entry name" value="PH_DOMAIN"/>
    <property type="match status" value="1"/>
</dbReference>
<feature type="compositionally biased region" description="Basic and acidic residues" evidence="1">
    <location>
        <begin position="432"/>
        <end position="449"/>
    </location>
</feature>
<dbReference type="GeneID" id="115883436"/>
<organism evidence="3 4">
    <name type="scientific">Sitophilus oryzae</name>
    <name type="common">Rice weevil</name>
    <name type="synonym">Curculio oryzae</name>
    <dbReference type="NCBI Taxonomy" id="7048"/>
    <lineage>
        <taxon>Eukaryota</taxon>
        <taxon>Metazoa</taxon>
        <taxon>Ecdysozoa</taxon>
        <taxon>Arthropoda</taxon>
        <taxon>Hexapoda</taxon>
        <taxon>Insecta</taxon>
        <taxon>Pterygota</taxon>
        <taxon>Neoptera</taxon>
        <taxon>Endopterygota</taxon>
        <taxon>Coleoptera</taxon>
        <taxon>Polyphaga</taxon>
        <taxon>Cucujiformia</taxon>
        <taxon>Curculionidae</taxon>
        <taxon>Dryophthorinae</taxon>
        <taxon>Sitophilus</taxon>
    </lineage>
</organism>
<reference evidence="4" key="1">
    <citation type="submission" date="2025-08" db="UniProtKB">
        <authorList>
            <consortium name="RefSeq"/>
        </authorList>
    </citation>
    <scope>IDENTIFICATION</scope>
    <source>
        <tissue evidence="4">Gonads</tissue>
    </source>
</reference>
<evidence type="ECO:0000256" key="1">
    <source>
        <dbReference type="SAM" id="MobiDB-lite"/>
    </source>
</evidence>
<feature type="region of interest" description="Disordered" evidence="1">
    <location>
        <begin position="432"/>
        <end position="462"/>
    </location>
</feature>
<dbReference type="Gene3D" id="2.30.29.30">
    <property type="entry name" value="Pleckstrin-homology domain (PH domain)/Phosphotyrosine-binding domain (PTB)"/>
    <property type="match status" value="1"/>
</dbReference>
<dbReference type="Proteomes" id="UP000504635">
    <property type="component" value="Unplaced"/>
</dbReference>
<keyword evidence="3" id="KW-1185">Reference proteome</keyword>
<dbReference type="AlphaFoldDB" id="A0A6J2Y1K0"/>
<name>A0A6J2Y1K0_SITOR</name>
<gene>
    <name evidence="4" type="primary">LOC115883436</name>
</gene>
<proteinExistence type="predicted"/>
<dbReference type="PANTHER" id="PTHR14383:SF5">
    <property type="entry name" value="RUN DOMAIN-CONTAINING PROTEIN"/>
    <property type="match status" value="1"/>
</dbReference>
<feature type="domain" description="PH" evidence="2">
    <location>
        <begin position="217"/>
        <end position="310"/>
    </location>
</feature>
<dbReference type="SMART" id="SM00233">
    <property type="entry name" value="PH"/>
    <property type="match status" value="1"/>
</dbReference>
<dbReference type="InterPro" id="IPR057836">
    <property type="entry name" value="EF-hand_SWAP70_N"/>
</dbReference>
<dbReference type="OrthoDB" id="8434295at2759"/>